<feature type="compositionally biased region" description="Basic and acidic residues" evidence="1">
    <location>
        <begin position="71"/>
        <end position="94"/>
    </location>
</feature>
<sequence>MEVVMPVPPVDFNFDSTCSSPYMTAPSSPQRFGNFFLSAPTSPTRTSSFYRELNDVTLSTNSSSSMIPFDWEEKPGTPKSKNQREDNSRNDRVSDIMFDQEENSQNSNSIASKASTPKSSHTSSILSAMSFTSKRYKKWKLKDLLLFRSASEGSRTTSCNHELTRFSVMSKKEGTEDVKNSSFRSTDSVGSARRRSGPISAHEVHYTVNRAVSEEMRRKTFLPYKQGLLGCLGFNAVASTHEIARGVGSLTRG</sequence>
<dbReference type="InterPro" id="IPR012442">
    <property type="entry name" value="DUF1645_plant"/>
</dbReference>
<feature type="compositionally biased region" description="Polar residues" evidence="1">
    <location>
        <begin position="180"/>
        <end position="189"/>
    </location>
</feature>
<feature type="compositionally biased region" description="Polar residues" evidence="1">
    <location>
        <begin position="103"/>
        <end position="124"/>
    </location>
</feature>
<gene>
    <name evidence="3" type="primary">LOC105111373</name>
</gene>
<evidence type="ECO:0000256" key="1">
    <source>
        <dbReference type="SAM" id="MobiDB-lite"/>
    </source>
</evidence>
<dbReference type="PANTHER" id="PTHR33095">
    <property type="entry name" value="OS07G0619500 PROTEIN"/>
    <property type="match status" value="1"/>
</dbReference>
<dbReference type="AlphaFoldDB" id="A0AAJ6T684"/>
<reference evidence="3" key="1">
    <citation type="submission" date="2025-08" db="UniProtKB">
        <authorList>
            <consortium name="RefSeq"/>
        </authorList>
    </citation>
    <scope>IDENTIFICATION</scope>
</reference>
<feature type="region of interest" description="Disordered" evidence="1">
    <location>
        <begin position="61"/>
        <end position="124"/>
    </location>
</feature>
<evidence type="ECO:0000313" key="3">
    <source>
        <dbReference type="RefSeq" id="XP_011005002.1"/>
    </source>
</evidence>
<accession>A0AAJ6T684</accession>
<dbReference type="RefSeq" id="XP_011005002.1">
    <property type="nucleotide sequence ID" value="XM_011006700.1"/>
</dbReference>
<protein>
    <submittedName>
        <fullName evidence="3">Uncharacterized protein LOC105111373</fullName>
    </submittedName>
</protein>
<dbReference type="Pfam" id="PF07816">
    <property type="entry name" value="DUF1645"/>
    <property type="match status" value="1"/>
</dbReference>
<dbReference type="PANTHER" id="PTHR33095:SF81">
    <property type="entry name" value="OS07G0619500 PROTEIN"/>
    <property type="match status" value="1"/>
</dbReference>
<dbReference type="Proteomes" id="UP000694918">
    <property type="component" value="Unplaced"/>
</dbReference>
<proteinExistence type="predicted"/>
<dbReference type="GeneID" id="105111373"/>
<organism evidence="2 3">
    <name type="scientific">Populus euphratica</name>
    <name type="common">Euphrates poplar</name>
    <dbReference type="NCBI Taxonomy" id="75702"/>
    <lineage>
        <taxon>Eukaryota</taxon>
        <taxon>Viridiplantae</taxon>
        <taxon>Streptophyta</taxon>
        <taxon>Embryophyta</taxon>
        <taxon>Tracheophyta</taxon>
        <taxon>Spermatophyta</taxon>
        <taxon>Magnoliopsida</taxon>
        <taxon>eudicotyledons</taxon>
        <taxon>Gunneridae</taxon>
        <taxon>Pentapetalae</taxon>
        <taxon>rosids</taxon>
        <taxon>fabids</taxon>
        <taxon>Malpighiales</taxon>
        <taxon>Salicaceae</taxon>
        <taxon>Saliceae</taxon>
        <taxon>Populus</taxon>
    </lineage>
</organism>
<keyword evidence="2" id="KW-1185">Reference proteome</keyword>
<feature type="region of interest" description="Disordered" evidence="1">
    <location>
        <begin position="177"/>
        <end position="196"/>
    </location>
</feature>
<name>A0AAJ6T684_POPEU</name>
<evidence type="ECO:0000313" key="2">
    <source>
        <dbReference type="Proteomes" id="UP000694918"/>
    </source>
</evidence>
<dbReference type="KEGG" id="peu:105111373"/>